<evidence type="ECO:0008006" key="8">
    <source>
        <dbReference type="Google" id="ProtNLM"/>
    </source>
</evidence>
<dbReference type="GO" id="GO:0007189">
    <property type="term" value="P:adenylate cyclase-activating G protein-coupled receptor signaling pathway"/>
    <property type="evidence" value="ECO:0007669"/>
    <property type="project" value="TreeGrafter"/>
</dbReference>
<evidence type="ECO:0000313" key="7">
    <source>
        <dbReference type="Proteomes" id="UP000308652"/>
    </source>
</evidence>
<name>A0A5C3MJB3_9AGAR</name>
<gene>
    <name evidence="6" type="ORF">BDQ12DRAFT_741354</name>
</gene>
<evidence type="ECO:0000256" key="3">
    <source>
        <dbReference type="ARBA" id="ARBA00022989"/>
    </source>
</evidence>
<proteinExistence type="predicted"/>
<feature type="transmembrane region" description="Helical" evidence="5">
    <location>
        <begin position="97"/>
        <end position="114"/>
    </location>
</feature>
<accession>A0A5C3MJB3</accession>
<dbReference type="EMBL" id="ML213590">
    <property type="protein sequence ID" value="TFK44486.1"/>
    <property type="molecule type" value="Genomic_DNA"/>
</dbReference>
<protein>
    <recommendedName>
        <fullName evidence="8">Glucose receptor Git3 N-terminal domain-containing protein</fullName>
    </recommendedName>
</protein>
<evidence type="ECO:0000256" key="4">
    <source>
        <dbReference type="ARBA" id="ARBA00023136"/>
    </source>
</evidence>
<dbReference type="STRING" id="68775.A0A5C3MJB3"/>
<feature type="transmembrane region" description="Helical" evidence="5">
    <location>
        <begin position="211"/>
        <end position="231"/>
    </location>
</feature>
<dbReference type="Gene3D" id="1.20.1070.10">
    <property type="entry name" value="Rhodopsin 7-helix transmembrane proteins"/>
    <property type="match status" value="1"/>
</dbReference>
<organism evidence="6 7">
    <name type="scientific">Crucibulum laeve</name>
    <dbReference type="NCBI Taxonomy" id="68775"/>
    <lineage>
        <taxon>Eukaryota</taxon>
        <taxon>Fungi</taxon>
        <taxon>Dikarya</taxon>
        <taxon>Basidiomycota</taxon>
        <taxon>Agaricomycotina</taxon>
        <taxon>Agaricomycetes</taxon>
        <taxon>Agaricomycetidae</taxon>
        <taxon>Agaricales</taxon>
        <taxon>Agaricineae</taxon>
        <taxon>Nidulariaceae</taxon>
        <taxon>Crucibulum</taxon>
    </lineage>
</organism>
<comment type="subcellular location">
    <subcellularLocation>
        <location evidence="1">Membrane</location>
        <topology evidence="1">Multi-pass membrane protein</topology>
    </subcellularLocation>
</comment>
<evidence type="ECO:0000256" key="2">
    <source>
        <dbReference type="ARBA" id="ARBA00022692"/>
    </source>
</evidence>
<feature type="transmembrane region" description="Helical" evidence="5">
    <location>
        <begin position="73"/>
        <end position="91"/>
    </location>
</feature>
<evidence type="ECO:0000256" key="5">
    <source>
        <dbReference type="SAM" id="Phobius"/>
    </source>
</evidence>
<evidence type="ECO:0000313" key="6">
    <source>
        <dbReference type="EMBL" id="TFK44486.1"/>
    </source>
</evidence>
<dbReference type="PANTHER" id="PTHR23112:SF0">
    <property type="entry name" value="TRANSMEMBRANE PROTEIN 116"/>
    <property type="match status" value="1"/>
</dbReference>
<dbReference type="AlphaFoldDB" id="A0A5C3MJB3"/>
<keyword evidence="4 5" id="KW-0472">Membrane</keyword>
<keyword evidence="3 5" id="KW-1133">Transmembrane helix</keyword>
<dbReference type="GO" id="GO:0005886">
    <property type="term" value="C:plasma membrane"/>
    <property type="evidence" value="ECO:0007669"/>
    <property type="project" value="TreeGrafter"/>
</dbReference>
<dbReference type="GO" id="GO:0004930">
    <property type="term" value="F:G protein-coupled receptor activity"/>
    <property type="evidence" value="ECO:0007669"/>
    <property type="project" value="TreeGrafter"/>
</dbReference>
<dbReference type="PANTHER" id="PTHR23112">
    <property type="entry name" value="G PROTEIN-COUPLED RECEPTOR 157-RELATED"/>
    <property type="match status" value="1"/>
</dbReference>
<dbReference type="Proteomes" id="UP000308652">
    <property type="component" value="Unassembled WGS sequence"/>
</dbReference>
<dbReference type="OrthoDB" id="100006at2759"/>
<evidence type="ECO:0000256" key="1">
    <source>
        <dbReference type="ARBA" id="ARBA00004141"/>
    </source>
</evidence>
<reference evidence="6 7" key="1">
    <citation type="journal article" date="2019" name="Nat. Ecol. Evol.">
        <title>Megaphylogeny resolves global patterns of mushroom evolution.</title>
        <authorList>
            <person name="Varga T."/>
            <person name="Krizsan K."/>
            <person name="Foldi C."/>
            <person name="Dima B."/>
            <person name="Sanchez-Garcia M."/>
            <person name="Sanchez-Ramirez S."/>
            <person name="Szollosi G.J."/>
            <person name="Szarkandi J.G."/>
            <person name="Papp V."/>
            <person name="Albert L."/>
            <person name="Andreopoulos W."/>
            <person name="Angelini C."/>
            <person name="Antonin V."/>
            <person name="Barry K.W."/>
            <person name="Bougher N.L."/>
            <person name="Buchanan P."/>
            <person name="Buyck B."/>
            <person name="Bense V."/>
            <person name="Catcheside P."/>
            <person name="Chovatia M."/>
            <person name="Cooper J."/>
            <person name="Damon W."/>
            <person name="Desjardin D."/>
            <person name="Finy P."/>
            <person name="Geml J."/>
            <person name="Haridas S."/>
            <person name="Hughes K."/>
            <person name="Justo A."/>
            <person name="Karasinski D."/>
            <person name="Kautmanova I."/>
            <person name="Kiss B."/>
            <person name="Kocsube S."/>
            <person name="Kotiranta H."/>
            <person name="LaButti K.M."/>
            <person name="Lechner B.E."/>
            <person name="Liimatainen K."/>
            <person name="Lipzen A."/>
            <person name="Lukacs Z."/>
            <person name="Mihaltcheva S."/>
            <person name="Morgado L.N."/>
            <person name="Niskanen T."/>
            <person name="Noordeloos M.E."/>
            <person name="Ohm R.A."/>
            <person name="Ortiz-Santana B."/>
            <person name="Ovrebo C."/>
            <person name="Racz N."/>
            <person name="Riley R."/>
            <person name="Savchenko A."/>
            <person name="Shiryaev A."/>
            <person name="Soop K."/>
            <person name="Spirin V."/>
            <person name="Szebenyi C."/>
            <person name="Tomsovsky M."/>
            <person name="Tulloss R.E."/>
            <person name="Uehling J."/>
            <person name="Grigoriev I.V."/>
            <person name="Vagvolgyi C."/>
            <person name="Papp T."/>
            <person name="Martin F.M."/>
            <person name="Miettinen O."/>
            <person name="Hibbett D.S."/>
            <person name="Nagy L.G."/>
        </authorList>
    </citation>
    <scope>NUCLEOTIDE SEQUENCE [LARGE SCALE GENOMIC DNA]</scope>
    <source>
        <strain evidence="6 7">CBS 166.37</strain>
    </source>
</reference>
<keyword evidence="2 5" id="KW-0812">Transmembrane</keyword>
<sequence length="379" mass="41962">MYISSCGTRRTYSDCGNDVQPLYAYRAQMIVIWTYSSLGSIINTGWLERKGIESGGLCIAQGVIKHISDVGTALWTMIIAGHTFLLLFLEVEAGPRILYATLIGGWSAIGAIVISGPASHQRSKDTSFYGISGYWCWISPEYSIQRITLDYMILRGNLVRSGWRIRFQRVGCSTAAARRGHGGVSDISIATAKHMLLYPVGHMIYKRLMRALTAFKVAYTVIILPIGASRIAEWTGHVVPFEVTIFSATIFLLSGLVNVVLIISTRRILPVGSIAAWHFSGGRVLQSYTGEPSLVQRSEMSPDMEHGLKRTGTFASHMSSNSSTPLQKRMEGKRPPDIIVSIERDSITSIYGLYPDHTIIPPISSHWSPDTPPLRQLRR</sequence>
<keyword evidence="7" id="KW-1185">Reference proteome</keyword>
<feature type="transmembrane region" description="Helical" evidence="5">
    <location>
        <begin position="243"/>
        <end position="263"/>
    </location>
</feature>